<dbReference type="GO" id="GO:0046872">
    <property type="term" value="F:metal ion binding"/>
    <property type="evidence" value="ECO:0007669"/>
    <property type="project" value="UniProtKB-KW"/>
</dbReference>
<keyword evidence="5" id="KW-0460">Magnesium</keyword>
<accession>A0A839VEE2</accession>
<evidence type="ECO:0000256" key="4">
    <source>
        <dbReference type="ARBA" id="ARBA00030169"/>
    </source>
</evidence>
<comment type="cofactor">
    <cofactor evidence="1">
        <name>a divalent metal cation</name>
        <dbReference type="ChEBI" id="CHEBI:60240"/>
    </cofactor>
</comment>
<dbReference type="EMBL" id="JACHXP010000009">
    <property type="protein sequence ID" value="MBB3190846.1"/>
    <property type="molecule type" value="Genomic_DNA"/>
</dbReference>
<sequence length="250" mass="26296">MSSDMGLAADEACAQAPTSKGDEAMSIGFRVLKRAVAIAPELAKAFDDVPVANVSDSMFRMTSAGTRLRPYHGGGRRLSGAALTVKTRPGDNLMFHKALDMAVPGDVVVVDAGGDLTNAMMGELMAHHAAALGLAGIVINGAIRDLDEIRQLGLPVYAAGVTHRGPYKDGPGEINVPVSIDGMVVMPGDLVIGDEDGVLCVPRAQAEEVLRAAHAKQRAELEELGQIRAGKSDRSWVDLVLTQKNCSFEP</sequence>
<evidence type="ECO:0000313" key="6">
    <source>
        <dbReference type="EMBL" id="MBB3190846.1"/>
    </source>
</evidence>
<keyword evidence="5" id="KW-0479">Metal-binding</keyword>
<dbReference type="InterPro" id="IPR005493">
    <property type="entry name" value="RraA/RraA-like"/>
</dbReference>
<name>A0A839VEE2_9GAMM</name>
<dbReference type="PANTHER" id="PTHR33254:SF4">
    <property type="entry name" value="4-HYDROXY-4-METHYL-2-OXOGLUTARATE ALDOLASE 3-RELATED"/>
    <property type="match status" value="1"/>
</dbReference>
<dbReference type="PANTHER" id="PTHR33254">
    <property type="entry name" value="4-HYDROXY-4-METHYL-2-OXOGLUTARATE ALDOLASE 3-RELATED"/>
    <property type="match status" value="1"/>
</dbReference>
<protein>
    <recommendedName>
        <fullName evidence="2">Putative 4-hydroxy-4-methyl-2-oxoglutarate aldolase</fullName>
    </recommendedName>
    <alternativeName>
        <fullName evidence="3">Regulator of ribonuclease activity homolog</fullName>
    </alternativeName>
    <alternativeName>
        <fullName evidence="4">RraA-like protein</fullName>
    </alternativeName>
</protein>
<dbReference type="InterPro" id="IPR036704">
    <property type="entry name" value="RraA/RraA-like_sf"/>
</dbReference>
<proteinExistence type="predicted"/>
<evidence type="ECO:0000256" key="1">
    <source>
        <dbReference type="ARBA" id="ARBA00001968"/>
    </source>
</evidence>
<dbReference type="NCBIfam" id="NF004850">
    <property type="entry name" value="PRK06201.1"/>
    <property type="match status" value="1"/>
</dbReference>
<evidence type="ECO:0000256" key="3">
    <source>
        <dbReference type="ARBA" id="ARBA00029596"/>
    </source>
</evidence>
<feature type="binding site" evidence="5">
    <location>
        <begin position="122"/>
        <end position="125"/>
    </location>
    <ligand>
        <name>substrate</name>
    </ligand>
</feature>
<evidence type="ECO:0000256" key="2">
    <source>
        <dbReference type="ARBA" id="ARBA00016549"/>
    </source>
</evidence>
<comment type="cofactor">
    <cofactor evidence="5">
        <name>Mg(2+)</name>
        <dbReference type="ChEBI" id="CHEBI:18420"/>
    </cofactor>
</comment>
<evidence type="ECO:0000313" key="7">
    <source>
        <dbReference type="Proteomes" id="UP000547614"/>
    </source>
</evidence>
<gene>
    <name evidence="6" type="ORF">FHR94_002087</name>
</gene>
<dbReference type="SUPFAM" id="SSF89562">
    <property type="entry name" value="RraA-like"/>
    <property type="match status" value="1"/>
</dbReference>
<dbReference type="RefSeq" id="WP_246389899.1">
    <property type="nucleotide sequence ID" value="NZ_JACHXP010000009.1"/>
</dbReference>
<dbReference type="Gene3D" id="3.50.30.40">
    <property type="entry name" value="Ribonuclease E inhibitor RraA/RraA-like"/>
    <property type="match status" value="1"/>
</dbReference>
<feature type="binding site" evidence="5">
    <location>
        <position position="145"/>
    </location>
    <ligand>
        <name>Mg(2+)</name>
        <dbReference type="ChEBI" id="CHEBI:18420"/>
    </ligand>
</feature>
<dbReference type="Proteomes" id="UP000547614">
    <property type="component" value="Unassembled WGS sequence"/>
</dbReference>
<keyword evidence="7" id="KW-1185">Reference proteome</keyword>
<organism evidence="6 7">
    <name type="scientific">Halomonas cerina</name>
    <dbReference type="NCBI Taxonomy" id="447424"/>
    <lineage>
        <taxon>Bacteria</taxon>
        <taxon>Pseudomonadati</taxon>
        <taxon>Pseudomonadota</taxon>
        <taxon>Gammaproteobacteria</taxon>
        <taxon>Oceanospirillales</taxon>
        <taxon>Halomonadaceae</taxon>
        <taxon>Halomonas</taxon>
    </lineage>
</organism>
<reference evidence="6 7" key="1">
    <citation type="submission" date="2020-08" db="EMBL/GenBank/DDBJ databases">
        <title>Genomic Encyclopedia of Type Strains, Phase III (KMG-III): the genomes of soil and plant-associated and newly described type strains.</title>
        <authorList>
            <person name="Whitman W."/>
        </authorList>
    </citation>
    <scope>NUCLEOTIDE SEQUENCE [LARGE SCALE GENOMIC DNA]</scope>
    <source>
        <strain evidence="6 7">CECT 7282</strain>
    </source>
</reference>
<feature type="binding site" evidence="5">
    <location>
        <position position="144"/>
    </location>
    <ligand>
        <name>substrate</name>
    </ligand>
</feature>
<comment type="caution">
    <text evidence="6">The sequence shown here is derived from an EMBL/GenBank/DDBJ whole genome shotgun (WGS) entry which is preliminary data.</text>
</comment>
<dbReference type="Pfam" id="PF03737">
    <property type="entry name" value="RraA-like"/>
    <property type="match status" value="1"/>
</dbReference>
<evidence type="ECO:0000256" key="5">
    <source>
        <dbReference type="PIRSR" id="PIRSR605493-1"/>
    </source>
</evidence>
<dbReference type="CDD" id="cd16841">
    <property type="entry name" value="RraA_family"/>
    <property type="match status" value="1"/>
</dbReference>
<dbReference type="AlphaFoldDB" id="A0A839VEE2"/>